<dbReference type="InterPro" id="IPR024743">
    <property type="entry name" value="Dynein_HC_stalk"/>
</dbReference>
<dbReference type="Pfam" id="PF12774">
    <property type="entry name" value="AAA_6"/>
    <property type="match status" value="1"/>
</dbReference>
<evidence type="ECO:0000256" key="13">
    <source>
        <dbReference type="ARBA" id="ARBA00023273"/>
    </source>
</evidence>
<dbReference type="InterPro" id="IPR027417">
    <property type="entry name" value="P-loop_NTPase"/>
</dbReference>
<evidence type="ECO:0000256" key="9">
    <source>
        <dbReference type="ARBA" id="ARBA00023054"/>
    </source>
</evidence>
<dbReference type="InterPro" id="IPR041228">
    <property type="entry name" value="Dynein_C"/>
</dbReference>
<evidence type="ECO:0000259" key="21">
    <source>
        <dbReference type="Pfam" id="PF17857"/>
    </source>
</evidence>
<feature type="coiled-coil region" evidence="14">
    <location>
        <begin position="1707"/>
        <end position="1745"/>
    </location>
</feature>
<dbReference type="GO" id="GO:0008569">
    <property type="term" value="F:minus-end-directed microtubule motor activity"/>
    <property type="evidence" value="ECO:0007669"/>
    <property type="project" value="InterPro"/>
</dbReference>
<dbReference type="GO" id="GO:0005930">
    <property type="term" value="C:axoneme"/>
    <property type="evidence" value="ECO:0007669"/>
    <property type="project" value="UniProtKB-SubCell"/>
</dbReference>
<dbReference type="FunFam" id="1.20.1270.280:FF:000002">
    <property type="entry name" value="Dynein heavy chain 5, axonemal"/>
    <property type="match status" value="1"/>
</dbReference>
<evidence type="ECO:0000256" key="4">
    <source>
        <dbReference type="ARBA" id="ARBA00022701"/>
    </source>
</evidence>
<dbReference type="Gene3D" id="1.20.920.20">
    <property type="match status" value="1"/>
</dbReference>
<dbReference type="Proteomes" id="UP000001548">
    <property type="component" value="Unassembled WGS sequence"/>
</dbReference>
<dbReference type="Gene3D" id="1.10.8.710">
    <property type="match status" value="1"/>
</dbReference>
<dbReference type="Gene3D" id="3.10.490.20">
    <property type="match status" value="1"/>
</dbReference>
<dbReference type="FunFam" id="3.40.50.300:FF:000049">
    <property type="entry name" value="Dynein, axonemal, heavy chain 5"/>
    <property type="match status" value="1"/>
</dbReference>
<dbReference type="SUPFAM" id="SSF52540">
    <property type="entry name" value="P-loop containing nucleoside triphosphate hydrolases"/>
    <property type="match status" value="3"/>
</dbReference>
<dbReference type="GO" id="GO:0005524">
    <property type="term" value="F:ATP binding"/>
    <property type="evidence" value="ECO:0007669"/>
    <property type="project" value="UniProtKB-KW"/>
</dbReference>
<dbReference type="Pfam" id="PF12777">
    <property type="entry name" value="MT"/>
    <property type="match status" value="1"/>
</dbReference>
<dbReference type="FunFam" id="1.10.8.710:FF:000003">
    <property type="entry name" value="Dynein axonemal heavy chain 5"/>
    <property type="match status" value="1"/>
</dbReference>
<evidence type="ECO:0000256" key="1">
    <source>
        <dbReference type="ARBA" id="ARBA00004430"/>
    </source>
</evidence>
<feature type="domain" description="Dynein heavy chain C-terminal" evidence="23">
    <location>
        <begin position="2366"/>
        <end position="2673"/>
    </location>
</feature>
<evidence type="ECO:0000256" key="2">
    <source>
        <dbReference type="ARBA" id="ARBA00008887"/>
    </source>
</evidence>
<comment type="caution">
    <text evidence="24">The sequence shown here is derived from an EMBL/GenBank/DDBJ whole genome shotgun (WGS) entry which is preliminary data.</text>
</comment>
<accession>A0A644EYZ9</accession>
<feature type="non-terminal residue" evidence="24">
    <location>
        <position position="1"/>
    </location>
</feature>
<evidence type="ECO:0000256" key="6">
    <source>
        <dbReference type="ARBA" id="ARBA00022741"/>
    </source>
</evidence>
<feature type="domain" description="Dynein heavy chain AAA module D4" evidence="18">
    <location>
        <begin position="900"/>
        <end position="1165"/>
    </location>
</feature>
<evidence type="ECO:0000259" key="17">
    <source>
        <dbReference type="Pfam" id="PF12777"/>
    </source>
</evidence>
<dbReference type="Gene3D" id="6.10.140.1060">
    <property type="match status" value="1"/>
</dbReference>
<dbReference type="PANTHER" id="PTHR46961:SF19">
    <property type="entry name" value="DYNEIN HEAVY CHAIN 5, AXONEMAL"/>
    <property type="match status" value="1"/>
</dbReference>
<dbReference type="InterPro" id="IPR043160">
    <property type="entry name" value="Dynein_C_barrel"/>
</dbReference>
<proteinExistence type="inferred from homology"/>
<dbReference type="InterPro" id="IPR043157">
    <property type="entry name" value="Dynein_AAA1S"/>
</dbReference>
<feature type="domain" description="Dynein heavy chain AAA lid" evidence="22">
    <location>
        <begin position="2213"/>
        <end position="2359"/>
    </location>
</feature>
<keyword evidence="5" id="KW-0677">Repeat</keyword>
<feature type="domain" description="Dynein heavy chain hydrolytic ATP-binding dynein motor region" evidence="16">
    <location>
        <begin position="2"/>
        <end position="164"/>
    </location>
</feature>
<feature type="domain" description="Dynein heavy chain 3 AAA+ lid" evidence="21">
    <location>
        <begin position="724"/>
        <end position="802"/>
    </location>
</feature>
<dbReference type="Gene3D" id="1.10.472.130">
    <property type="match status" value="1"/>
</dbReference>
<dbReference type="Pfam" id="PF03028">
    <property type="entry name" value="Dynein_heavy"/>
    <property type="match status" value="1"/>
</dbReference>
<dbReference type="InterPro" id="IPR041658">
    <property type="entry name" value="AAA_lid_11"/>
</dbReference>
<dbReference type="Gene3D" id="1.10.8.1220">
    <property type="match status" value="1"/>
</dbReference>
<dbReference type="GO" id="GO:0007018">
    <property type="term" value="P:microtubule-based movement"/>
    <property type="evidence" value="ECO:0007669"/>
    <property type="project" value="InterPro"/>
</dbReference>
<dbReference type="Gene3D" id="3.40.50.300">
    <property type="entry name" value="P-loop containing nucleotide triphosphate hydrolases"/>
    <property type="match status" value="4"/>
</dbReference>
<keyword evidence="10" id="KW-0969">Cilium</keyword>
<sequence>HMVPDREIIIRVKLASAGFMKSSMLAKKFFILYQLCEEQLSKQRHYDFGLRNILSVLRICGSRRRSNPDLSEENILLRVLTDMNRSKLVDEDAPLFMSLTEDLFPGLRVEDNSYPDLDAALSVVCGELFLQQHPDWLKAVVQFYETHLVRHGIMLLGPPLSGKSQSILSLAKAMSAMNPSTTFPKKYTVIKMNPKAITAPQMFGRLDAATGDWTDGIFSSIWRRCTKREGEWFFFCLNGPVDAVWIENLNTVLDDNKTLTLANSDRIPMSNTLKLVFEVDSLANASPATVSRAGMIYMSHWILGWRPVLESWVASWPEATSSVIKRMFTDANFLDDLYALIDTAVLHPVTTLPRLQLFRSLMMVLTSLIYFGSGVDGLSESELIEVNESIVNALSTASHITSEGFTNATQAQTQSIATNAAAFASKYPETHLKRMVTFAVMWSFGAVLDLEERTKTFQKFLYDKKAVLDLPTLDASNPNDNVFNYFVDDTGNWRLWAEVVPKCEYPPKTETPFANILIPTIDNTSLDMVLRKVSYSQFNIMLIGESGSGKTVDILTFLNNQDKEKYAIRNINFSSATTAHLLQDNVEAFVEKRMGLSYGPVAGKKGLVFIDEVNIPQINEWGDQPTNELTRQLIEERGFYALDKPGEFHIMQDMTFLAAAPLPGGGRNDIPTRLKGHFITINVGLPASDQLDMIFGTIVKGHYQESREFSEDVCNIAARLVMTTRKLWQATKARMLPTPAKFHYIFNLRDLSRITQGFINSQPDVIDSARKLVYLWANECTRVLPDKFTTLEDITWFNNAIVQFAAEDLGDALAAEVEVFAAQNNIITVPQFAKDEEGNEKRIYFVDFMRDPPEDVPEGADDDAYEAPKIYEPVMDREVLLERIRGFQQKYNELNRRSPLDLVFFDACVAHILRISRIIRMPRGHCLLVGVGGSGKQSCTKLASSIAGYTTFQITITRGYNISNFDEDLRTLYRMAGVENKGVTFMFTDADVKEEVFLERINNILTSGEIPALFAKDEVENITNDCRPGFKKEKPREPDTNENLWNFFLDRVKANLHVVLCFSPVGPKFRERARKFPGLISGCTTDWFQPWPRQALCDVAIKNLTGFEIRTKEGDSDVLGKLVEHIAQVHLSMTDVTKSYFDRFRRQTYVTPKSYLSFLSSFKSLYLEKLVDLKEQHRRLKTGLDKLETAAADVSKMRVDLEAKEKDLAVAQTKANEMMKVISVSTAEAEKTKKEVQTVADELAVQADEIAKQKAEAEEGLAKALPALEKAEKALEAIEPNDINTLKKLAKPPHLIQRIMDTVLLLMNMPLDRVTPDPEFPIDKKILKPSWKNSLLLMNQAGFLRSLLEFERDGITDETCELLEAYLEMSDFNIEAARKSSGNAAGLLQWSQAMYEYHFIALEVEPKRAAVREAESNFKAAMASLTSAKEDLAEKQAALNKLQEQYDEAVNEKKRLQDEADLTGRRLHAASALINGLSGERKRWSQQARELDDAAVRLVGDASLSSAFLSYAGPFNQEYRQFLVTQIWLKDLEERRLPFTRGIENEIHNFLVSEATVGEWRLQGLPTDQLSTENGIIVTTSTRYPLMIDPQTQAAAWIKNMYSDLKVTTFSNKYFRQMVEDALNMGQPLLIEDVEEELDPLLDPILEKQFVKTGKSLKVKLGDKECEVCDGFKLFITSKLPNPRYLPETYAKTSVIDFSVTFSGLEAQLLARTVNIERKELEDQRRELLEEVNANKKQMAKLEEDLLSRLSATQGNLLDDVELVDVLNKTKETTEGVKEKLASAVETERKINEAREEFMVVATRGSIIYFLVTEMSTVNSMYQTSLKQFLELFDQSIYDAEPSPITTKRIANVIQNMTIKIFRYIARGLYERDKLLFILQLCLKIDLKAGNVSQLEFGTFIRGGAALDLSNVRAKPAAWIPDKAWLNIIALSALNIFTSLPNQIAENEHAWRQWYDSEAPENIDLPPEYNGRISVFQKLLLVRCLREDRTMLAVNEYIIHSLGAEFAEPVPVNFEDIFMNEAKQQVPITFLLSLGSDPTSQIEAVAKKLKIEMRFISMGQGQEPQARRLIIEGVANGTWVMISNSHLGLKFMSEIELMIMDLTEKMASVTESSGKDDGAGDAVIEAGADKGGDSAENQGTGGIFSMLGKGQLPHANFRLILTTDPHPQFPIGLLQKTLKLTNDPASGCRASLKRTYQTLTQDYLETCDKPQWLPLVYCIAFIHTTLIERKKFGSLGWCIPYEFSLPDFTASVQFLQNYLYGLDSVVKGAAQKGSLISYSTIRYMIAEVHYGGRVTDDFDRRLLKTYCEEWLSARSLTPEFEFSRGYHIPKHNNITEARTYIDGLPFVDKPQIYGLHSNADILFRNKQAGEILSTIVNMQPKDSGGGGGSKDGKQQVVLTREEQVLKLARDMLTKLPPDYDTKVTVKQQIQKQGGKAKPLNVFLGQEIDRMQVVLSLIRTTLADLQLAIAGTIIMNEALQDSLDSLYDARVPSRWLNVSWPASTLGFWLSDVTNRCTQFTDWLTKGRPNSYWLSGYFNPQGFLTSVKQEITRMHTGWALDRVYPRTNVSKFSEKGQVNQPPEEGVYIHGLFLDAAAWDKKNNRLIDQPPKVLFVPLPLLHLDATNDVYTYPTKMYDCPLYKTPARTGLNYIFTIKLPTDANPNKWVLRGTALLCNIQ</sequence>
<feature type="domain" description="Dynein heavy chain ATP-binding dynein motor region" evidence="19">
    <location>
        <begin position="1559"/>
        <end position="1775"/>
    </location>
</feature>
<feature type="coiled-coil region" evidence="14">
    <location>
        <begin position="1411"/>
        <end position="1466"/>
    </location>
</feature>
<evidence type="ECO:0000256" key="5">
    <source>
        <dbReference type="ARBA" id="ARBA00022737"/>
    </source>
</evidence>
<dbReference type="Pfam" id="PF12781">
    <property type="entry name" value="AAA_9"/>
    <property type="match status" value="1"/>
</dbReference>
<feature type="domain" description="Dynein heavy chain AAA 5 extension" evidence="20">
    <location>
        <begin position="414"/>
        <end position="498"/>
    </location>
</feature>
<keyword evidence="4" id="KW-0493">Microtubule</keyword>
<gene>
    <name evidence="24" type="ORF">GL50803_0016804B</name>
</gene>
<keyword evidence="11" id="KW-0505">Motor protein</keyword>
<evidence type="ECO:0000256" key="3">
    <source>
        <dbReference type="ARBA" id="ARBA00022490"/>
    </source>
</evidence>
<keyword evidence="8" id="KW-0243">Dynein</keyword>
<protein>
    <submittedName>
        <fullName evidence="24">Outer-arm dynein gamma</fullName>
    </submittedName>
</protein>
<evidence type="ECO:0000259" key="19">
    <source>
        <dbReference type="Pfam" id="PF12781"/>
    </source>
</evidence>
<keyword evidence="7" id="KW-0067">ATP-binding</keyword>
<dbReference type="PANTHER" id="PTHR46961">
    <property type="entry name" value="DYNEIN HEAVY CHAIN 1, AXONEMAL-LIKE PROTEIN"/>
    <property type="match status" value="1"/>
</dbReference>
<dbReference type="Gene3D" id="1.20.1270.280">
    <property type="match status" value="1"/>
</dbReference>
<feature type="domain" description="Dynein heavy chain region D6 P-loop" evidence="15">
    <location>
        <begin position="2024"/>
        <end position="2104"/>
    </location>
</feature>
<evidence type="ECO:0000259" key="23">
    <source>
        <dbReference type="Pfam" id="PF18199"/>
    </source>
</evidence>
<reference evidence="24 25" key="1">
    <citation type="journal article" date="2007" name="Science">
        <title>Genomic minimalism in the early diverging intestinal parasite Giardia lamblia.</title>
        <authorList>
            <person name="Morrison H.G."/>
            <person name="McArthur A.G."/>
            <person name="Gillin F.D."/>
            <person name="Aley S.B."/>
            <person name="Adam R.D."/>
            <person name="Olsen G.J."/>
            <person name="Best A.A."/>
            <person name="Cande W.Z."/>
            <person name="Chen F."/>
            <person name="Cipriano M.J."/>
            <person name="Davids B.J."/>
            <person name="Dawson S.C."/>
            <person name="Elmendorf H.G."/>
            <person name="Hehl A.B."/>
            <person name="Holder M.E."/>
            <person name="Huse S.M."/>
            <person name="Kim U.U."/>
            <person name="Lasek-Nesselquist E."/>
            <person name="Manning G."/>
            <person name="Nigam A."/>
            <person name="Nixon J.E."/>
            <person name="Palm D."/>
            <person name="Passamaneck N.E."/>
            <person name="Prabhu A."/>
            <person name="Reich C.I."/>
            <person name="Reiner D.S."/>
            <person name="Samuelson J."/>
            <person name="Svard S.G."/>
            <person name="Sogin M.L."/>
        </authorList>
    </citation>
    <scope>NUCLEOTIDE SEQUENCE [LARGE SCALE GENOMIC DNA]</scope>
    <source>
        <strain evidence="24 25">WB C6</strain>
    </source>
</reference>
<evidence type="ECO:0000256" key="11">
    <source>
        <dbReference type="ARBA" id="ARBA00023175"/>
    </source>
</evidence>
<evidence type="ECO:0000313" key="25">
    <source>
        <dbReference type="Proteomes" id="UP000001548"/>
    </source>
</evidence>
<dbReference type="InterPro" id="IPR024317">
    <property type="entry name" value="Dynein_heavy_chain_D4_dom"/>
</dbReference>
<evidence type="ECO:0000256" key="12">
    <source>
        <dbReference type="ARBA" id="ARBA00023212"/>
    </source>
</evidence>
<dbReference type="GO" id="GO:0030286">
    <property type="term" value="C:dynein complex"/>
    <property type="evidence" value="ECO:0007669"/>
    <property type="project" value="UniProtKB-KW"/>
</dbReference>
<name>A0A644EYZ9_GIAIC</name>
<keyword evidence="12" id="KW-0206">Cytoskeleton</keyword>
<dbReference type="GO" id="GO:0045505">
    <property type="term" value="F:dynein intermediate chain binding"/>
    <property type="evidence" value="ECO:0007669"/>
    <property type="project" value="InterPro"/>
</dbReference>
<dbReference type="InterPro" id="IPR026983">
    <property type="entry name" value="DHC"/>
</dbReference>
<dbReference type="Pfam" id="PF12775">
    <property type="entry name" value="AAA_7"/>
    <property type="match status" value="1"/>
</dbReference>
<dbReference type="FunCoup" id="A0A644EYZ9">
    <property type="interactions" value="180"/>
</dbReference>
<dbReference type="Pfam" id="PF12780">
    <property type="entry name" value="AAA_8"/>
    <property type="match status" value="1"/>
</dbReference>
<dbReference type="GO" id="GO:0051959">
    <property type="term" value="F:dynein light intermediate chain binding"/>
    <property type="evidence" value="ECO:0007669"/>
    <property type="project" value="InterPro"/>
</dbReference>
<dbReference type="Pfam" id="PF17857">
    <property type="entry name" value="AAA_lid_1"/>
    <property type="match status" value="1"/>
</dbReference>
<evidence type="ECO:0000256" key="7">
    <source>
        <dbReference type="ARBA" id="ARBA00022840"/>
    </source>
</evidence>
<dbReference type="Gene3D" id="1.10.8.720">
    <property type="entry name" value="Region D6 of dynein motor"/>
    <property type="match status" value="1"/>
</dbReference>
<evidence type="ECO:0000256" key="14">
    <source>
        <dbReference type="SAM" id="Coils"/>
    </source>
</evidence>
<comment type="subcellular location">
    <subcellularLocation>
        <location evidence="1">Cytoplasm</location>
        <location evidence="1">Cytoskeleton</location>
        <location evidence="1">Cilium axoneme</location>
    </subcellularLocation>
</comment>
<comment type="similarity">
    <text evidence="2">Belongs to the dynein heavy chain family.</text>
</comment>
<dbReference type="FunFam" id="3.40.50.300:FF:001547">
    <property type="entry name" value="Dynein heavy chain, cytosolic, putative"/>
    <property type="match status" value="1"/>
</dbReference>
<feature type="coiled-coil region" evidence="14">
    <location>
        <begin position="1170"/>
        <end position="1260"/>
    </location>
</feature>
<dbReference type="FunFam" id="1.20.920.20:FF:000001">
    <property type="entry name" value="dynein heavy chain 2, axonemal"/>
    <property type="match status" value="1"/>
</dbReference>
<keyword evidence="6" id="KW-0547">Nucleotide-binding</keyword>
<dbReference type="Pfam" id="PF18199">
    <property type="entry name" value="Dynein_C"/>
    <property type="match status" value="1"/>
</dbReference>
<evidence type="ECO:0000259" key="16">
    <source>
        <dbReference type="Pfam" id="PF12774"/>
    </source>
</evidence>
<dbReference type="Gene3D" id="1.20.920.30">
    <property type="match status" value="1"/>
</dbReference>
<dbReference type="GO" id="GO:0005874">
    <property type="term" value="C:microtubule"/>
    <property type="evidence" value="ECO:0007669"/>
    <property type="project" value="UniProtKB-KW"/>
</dbReference>
<evidence type="ECO:0000256" key="8">
    <source>
        <dbReference type="ARBA" id="ARBA00023017"/>
    </source>
</evidence>
<dbReference type="FunFam" id="3.10.490.20:FF:000010">
    <property type="entry name" value="Dynein heavy chain, putative"/>
    <property type="match status" value="1"/>
</dbReference>
<dbReference type="InterPro" id="IPR041466">
    <property type="entry name" value="Dynein_AAA5_ext"/>
</dbReference>
<keyword evidence="9 14" id="KW-0175">Coiled coil</keyword>
<evidence type="ECO:0000313" key="24">
    <source>
        <dbReference type="EMBL" id="KAE8301559.1"/>
    </source>
</evidence>
<dbReference type="InterPro" id="IPR035699">
    <property type="entry name" value="AAA_6"/>
</dbReference>
<evidence type="ECO:0000259" key="22">
    <source>
        <dbReference type="Pfam" id="PF18198"/>
    </source>
</evidence>
<organism evidence="24 25">
    <name type="scientific">Giardia intestinalis (strain ATCC 50803 / WB clone C6)</name>
    <name type="common">Giardia lamblia</name>
    <dbReference type="NCBI Taxonomy" id="184922"/>
    <lineage>
        <taxon>Eukaryota</taxon>
        <taxon>Metamonada</taxon>
        <taxon>Diplomonadida</taxon>
        <taxon>Hexamitidae</taxon>
        <taxon>Giardiinae</taxon>
        <taxon>Giardia</taxon>
    </lineage>
</organism>
<evidence type="ECO:0000259" key="20">
    <source>
        <dbReference type="Pfam" id="PF17852"/>
    </source>
</evidence>
<keyword evidence="13" id="KW-0966">Cell projection</keyword>
<dbReference type="Pfam" id="PF18198">
    <property type="entry name" value="AAA_lid_11"/>
    <property type="match status" value="1"/>
</dbReference>
<feature type="domain" description="Dynein heavy chain coiled coil stalk" evidence="17">
    <location>
        <begin position="1179"/>
        <end position="1529"/>
    </location>
</feature>
<dbReference type="FunFam" id="1.10.8.1220:FF:000001">
    <property type="entry name" value="Dynein axonemal heavy chain 5"/>
    <property type="match status" value="1"/>
</dbReference>
<dbReference type="InterPro" id="IPR004273">
    <property type="entry name" value="Dynein_heavy_D6_P-loop"/>
</dbReference>
<dbReference type="InterPro" id="IPR041589">
    <property type="entry name" value="DNAH3_AAA_lid_1"/>
</dbReference>
<keyword evidence="25" id="KW-1185">Reference proteome</keyword>
<evidence type="ECO:0000259" key="15">
    <source>
        <dbReference type="Pfam" id="PF03028"/>
    </source>
</evidence>
<dbReference type="Pfam" id="PF17852">
    <property type="entry name" value="Dynein_AAA_lid"/>
    <property type="match status" value="1"/>
</dbReference>
<dbReference type="InterPro" id="IPR042219">
    <property type="entry name" value="AAA_lid_11_sf"/>
</dbReference>
<dbReference type="FunFam" id="3.40.50.300:FF:002141">
    <property type="entry name" value="Dynein heavy chain"/>
    <property type="match status" value="1"/>
</dbReference>
<evidence type="ECO:0000259" key="18">
    <source>
        <dbReference type="Pfam" id="PF12780"/>
    </source>
</evidence>
<dbReference type="InterPro" id="IPR035706">
    <property type="entry name" value="AAA_9"/>
</dbReference>
<keyword evidence="3" id="KW-0963">Cytoplasm</keyword>
<evidence type="ECO:0000256" key="10">
    <source>
        <dbReference type="ARBA" id="ARBA00023069"/>
    </source>
</evidence>
<dbReference type="InParanoid" id="A0A644EYZ9"/>
<dbReference type="EMBL" id="AACB03000005">
    <property type="protein sequence ID" value="KAE8301559.1"/>
    <property type="molecule type" value="Genomic_DNA"/>
</dbReference>
<dbReference type="FunFam" id="1.20.920.30:FF:000004">
    <property type="entry name" value="Dynein axonemal heavy chain 5"/>
    <property type="match status" value="1"/>
</dbReference>